<name>A0AAX3SEM4_9BURK</name>
<evidence type="ECO:0000313" key="2">
    <source>
        <dbReference type="Proteomes" id="UP001219066"/>
    </source>
</evidence>
<accession>A0AAX3SEM4</accession>
<dbReference type="EMBL" id="CP120956">
    <property type="protein sequence ID" value="WFF78487.1"/>
    <property type="molecule type" value="Genomic_DNA"/>
</dbReference>
<reference evidence="1" key="1">
    <citation type="submission" date="2023-03" db="EMBL/GenBank/DDBJ databases">
        <title>Synergistic degradation of erythromycin by symbiotic bacteria Ery-6A and Ery-6B and application in simulated water remediation.</title>
        <authorList>
            <person name="Xu S."/>
        </authorList>
    </citation>
    <scope>NUCLEOTIDE SEQUENCE</scope>
    <source>
        <strain evidence="1">Ery-6A</strain>
    </source>
</reference>
<proteinExistence type="predicted"/>
<dbReference type="AlphaFoldDB" id="A0AAX3SEM4"/>
<sequence>MLQEFFDWDGVRDLFIEACGRIFICDFGESADVINGLMFIQELGAKALWKYHIELDENIENFVRSFDRLDLESERKRLHQEIRINKLGF</sequence>
<dbReference type="RefSeq" id="WP_277848450.1">
    <property type="nucleotide sequence ID" value="NZ_CP120956.1"/>
</dbReference>
<organism evidence="1 2">
    <name type="scientific">Delftia tsuruhatensis</name>
    <dbReference type="NCBI Taxonomy" id="180282"/>
    <lineage>
        <taxon>Bacteria</taxon>
        <taxon>Pseudomonadati</taxon>
        <taxon>Pseudomonadota</taxon>
        <taxon>Betaproteobacteria</taxon>
        <taxon>Burkholderiales</taxon>
        <taxon>Comamonadaceae</taxon>
        <taxon>Delftia</taxon>
    </lineage>
</organism>
<dbReference type="Proteomes" id="UP001219066">
    <property type="component" value="Chromosome"/>
</dbReference>
<evidence type="ECO:0000313" key="1">
    <source>
        <dbReference type="EMBL" id="WFF78487.1"/>
    </source>
</evidence>
<gene>
    <name evidence="1" type="ORF">PYR84_16210</name>
</gene>
<protein>
    <submittedName>
        <fullName evidence="1">Uncharacterized protein</fullName>
    </submittedName>
</protein>